<comment type="similarity">
    <text evidence="1">Belongs to the short-chain dehydrogenases/reductases (SDR) family.</text>
</comment>
<dbReference type="Proteomes" id="UP000830671">
    <property type="component" value="Chromosome 3"/>
</dbReference>
<evidence type="ECO:0000256" key="2">
    <source>
        <dbReference type="ARBA" id="ARBA00022857"/>
    </source>
</evidence>
<protein>
    <submittedName>
        <fullName evidence="4">Short-chain dehydrogenase</fullName>
    </submittedName>
</protein>
<dbReference type="GeneID" id="73340782"/>
<evidence type="ECO:0000313" key="4">
    <source>
        <dbReference type="EMBL" id="UQC81289.1"/>
    </source>
</evidence>
<reference evidence="4" key="1">
    <citation type="journal article" date="2021" name="Mol. Plant Microbe Interact.">
        <title>Complete Genome Sequence of the Plant-Pathogenic Fungus Colletotrichum lupini.</title>
        <authorList>
            <person name="Baroncelli R."/>
            <person name="Pensec F."/>
            <person name="Da Lio D."/>
            <person name="Boufleur T."/>
            <person name="Vicente I."/>
            <person name="Sarrocco S."/>
            <person name="Picot A."/>
            <person name="Baraldi E."/>
            <person name="Sukno S."/>
            <person name="Thon M."/>
            <person name="Le Floch G."/>
        </authorList>
    </citation>
    <scope>NUCLEOTIDE SEQUENCE</scope>
    <source>
        <strain evidence="4">IMI 504893</strain>
    </source>
</reference>
<dbReference type="PROSITE" id="PS00061">
    <property type="entry name" value="ADH_SHORT"/>
    <property type="match status" value="1"/>
</dbReference>
<organism evidence="4 5">
    <name type="scientific">Colletotrichum lupini</name>
    <dbReference type="NCBI Taxonomy" id="145971"/>
    <lineage>
        <taxon>Eukaryota</taxon>
        <taxon>Fungi</taxon>
        <taxon>Dikarya</taxon>
        <taxon>Ascomycota</taxon>
        <taxon>Pezizomycotina</taxon>
        <taxon>Sordariomycetes</taxon>
        <taxon>Hypocreomycetidae</taxon>
        <taxon>Glomerellales</taxon>
        <taxon>Glomerellaceae</taxon>
        <taxon>Colletotrichum</taxon>
        <taxon>Colletotrichum acutatum species complex</taxon>
    </lineage>
</organism>
<sequence>MSAHGSNKGVDTVAYNSSKSAVVQMARSLAAEWGSRADIPLIRVNSISPGCIRTRMAEGPLSNPDMEREWTNGNMLMRLSEAHEYRGPITFLLSDASSFMTGSDVRVDGGHTAW</sequence>
<keyword evidence="2" id="KW-0521">NADP</keyword>
<dbReference type="EMBL" id="CP019475">
    <property type="protein sequence ID" value="UQC81289.1"/>
    <property type="molecule type" value="Genomic_DNA"/>
</dbReference>
<dbReference type="SUPFAM" id="SSF51735">
    <property type="entry name" value="NAD(P)-binding Rossmann-fold domains"/>
    <property type="match status" value="1"/>
</dbReference>
<dbReference type="RefSeq" id="XP_049142915.1">
    <property type="nucleotide sequence ID" value="XM_049285772.1"/>
</dbReference>
<dbReference type="GO" id="GO:0050664">
    <property type="term" value="F:oxidoreductase activity, acting on NAD(P)H, oxygen as acceptor"/>
    <property type="evidence" value="ECO:0007669"/>
    <property type="project" value="TreeGrafter"/>
</dbReference>
<dbReference type="AlphaFoldDB" id="A0A9Q8SPR1"/>
<evidence type="ECO:0000256" key="3">
    <source>
        <dbReference type="ARBA" id="ARBA00023002"/>
    </source>
</evidence>
<evidence type="ECO:0000256" key="1">
    <source>
        <dbReference type="ARBA" id="ARBA00006484"/>
    </source>
</evidence>
<dbReference type="InterPro" id="IPR020904">
    <property type="entry name" value="Sc_DH/Rdtase_CS"/>
</dbReference>
<dbReference type="InterPro" id="IPR036291">
    <property type="entry name" value="NAD(P)-bd_dom_sf"/>
</dbReference>
<evidence type="ECO:0000313" key="5">
    <source>
        <dbReference type="Proteomes" id="UP000830671"/>
    </source>
</evidence>
<dbReference type="PRINTS" id="PR00081">
    <property type="entry name" value="GDHRDH"/>
</dbReference>
<dbReference type="InterPro" id="IPR002347">
    <property type="entry name" value="SDR_fam"/>
</dbReference>
<gene>
    <name evidence="4" type="ORF">CLUP02_06775</name>
</gene>
<keyword evidence="3" id="KW-0560">Oxidoreductase</keyword>
<dbReference type="Pfam" id="PF13561">
    <property type="entry name" value="adh_short_C2"/>
    <property type="match status" value="1"/>
</dbReference>
<keyword evidence="5" id="KW-1185">Reference proteome</keyword>
<dbReference type="GO" id="GO:0016616">
    <property type="term" value="F:oxidoreductase activity, acting on the CH-OH group of donors, NAD or NADP as acceptor"/>
    <property type="evidence" value="ECO:0007669"/>
    <property type="project" value="UniProtKB-ARBA"/>
</dbReference>
<name>A0A9Q8SPR1_9PEZI</name>
<dbReference type="Gene3D" id="3.40.50.720">
    <property type="entry name" value="NAD(P)-binding Rossmann-like Domain"/>
    <property type="match status" value="1"/>
</dbReference>
<proteinExistence type="inferred from homology"/>
<dbReference type="KEGG" id="clup:CLUP02_06775"/>
<dbReference type="PANTHER" id="PTHR43008">
    <property type="entry name" value="BENZIL REDUCTASE"/>
    <property type="match status" value="1"/>
</dbReference>
<accession>A0A9Q8SPR1</accession>
<dbReference type="PANTHER" id="PTHR43008:SF4">
    <property type="entry name" value="CHAIN DEHYDROGENASE, PUTATIVE (AFU_ORTHOLOGUE AFUA_4G08710)-RELATED"/>
    <property type="match status" value="1"/>
</dbReference>